<name>A0A9P6THJ3_9BASI</name>
<keyword evidence="1" id="KW-0732">Signal</keyword>
<gene>
    <name evidence="2" type="ORF">CROQUDRAFT_86453</name>
</gene>
<organism evidence="2 3">
    <name type="scientific">Cronartium quercuum f. sp. fusiforme G11</name>
    <dbReference type="NCBI Taxonomy" id="708437"/>
    <lineage>
        <taxon>Eukaryota</taxon>
        <taxon>Fungi</taxon>
        <taxon>Dikarya</taxon>
        <taxon>Basidiomycota</taxon>
        <taxon>Pucciniomycotina</taxon>
        <taxon>Pucciniomycetes</taxon>
        <taxon>Pucciniales</taxon>
        <taxon>Coleosporiaceae</taxon>
        <taxon>Cronartium</taxon>
    </lineage>
</organism>
<dbReference type="Proteomes" id="UP000886653">
    <property type="component" value="Unassembled WGS sequence"/>
</dbReference>
<comment type="caution">
    <text evidence="2">The sequence shown here is derived from an EMBL/GenBank/DDBJ whole genome shotgun (WGS) entry which is preliminary data.</text>
</comment>
<dbReference type="EMBL" id="MU167211">
    <property type="protein sequence ID" value="KAG0151810.1"/>
    <property type="molecule type" value="Genomic_DNA"/>
</dbReference>
<protein>
    <submittedName>
        <fullName evidence="2">Uncharacterized protein</fullName>
    </submittedName>
</protein>
<accession>A0A9P6THJ3</accession>
<feature type="signal peptide" evidence="1">
    <location>
        <begin position="1"/>
        <end position="23"/>
    </location>
</feature>
<feature type="chain" id="PRO_5040440447" evidence="1">
    <location>
        <begin position="24"/>
        <end position="227"/>
    </location>
</feature>
<evidence type="ECO:0000313" key="3">
    <source>
        <dbReference type="Proteomes" id="UP000886653"/>
    </source>
</evidence>
<sequence>MLPCFANLAFLSLVPLLTLNVMADKVSIRDSTLQIRNSVITNSSQPVAYGVKTSNKNVSAHNSPKFPTYSCKGGGLGIVCKNTIFGALNDGRLDSVTSEHQFYTGPGSACKLTYWTSFIYPNLYFIEYHKNTKRESKSTVKLNSDDLLASIKEIDEYCTTLGLKIAKSNERVQTRGWRGRYTGMIGSNNVTIQLDGYQGVRVENSSGDSSYREGPFTVEFVTCMGFE</sequence>
<proteinExistence type="predicted"/>
<evidence type="ECO:0000256" key="1">
    <source>
        <dbReference type="SAM" id="SignalP"/>
    </source>
</evidence>
<keyword evidence="3" id="KW-1185">Reference proteome</keyword>
<evidence type="ECO:0000313" key="2">
    <source>
        <dbReference type="EMBL" id="KAG0151810.1"/>
    </source>
</evidence>
<dbReference type="AlphaFoldDB" id="A0A9P6THJ3"/>
<reference evidence="2" key="1">
    <citation type="submission" date="2013-11" db="EMBL/GenBank/DDBJ databases">
        <title>Genome sequence of the fusiform rust pathogen reveals effectors for host alternation and coevolution with pine.</title>
        <authorList>
            <consortium name="DOE Joint Genome Institute"/>
            <person name="Smith K."/>
            <person name="Pendleton A."/>
            <person name="Kubisiak T."/>
            <person name="Anderson C."/>
            <person name="Salamov A."/>
            <person name="Aerts A."/>
            <person name="Riley R."/>
            <person name="Clum A."/>
            <person name="Lindquist E."/>
            <person name="Ence D."/>
            <person name="Campbell M."/>
            <person name="Kronenberg Z."/>
            <person name="Feau N."/>
            <person name="Dhillon B."/>
            <person name="Hamelin R."/>
            <person name="Burleigh J."/>
            <person name="Smith J."/>
            <person name="Yandell M."/>
            <person name="Nelson C."/>
            <person name="Grigoriev I."/>
            <person name="Davis J."/>
        </authorList>
    </citation>
    <scope>NUCLEOTIDE SEQUENCE</scope>
    <source>
        <strain evidence="2">G11</strain>
    </source>
</reference>